<dbReference type="STRING" id="681398.PJIAN_4480"/>
<feature type="domain" description="HTH marR-type" evidence="2">
    <location>
        <begin position="38"/>
        <end position="152"/>
    </location>
</feature>
<organism evidence="3 4">
    <name type="scientific">Paludibacter jiangxiensis</name>
    <dbReference type="NCBI Taxonomy" id="681398"/>
    <lineage>
        <taxon>Bacteria</taxon>
        <taxon>Pseudomonadati</taxon>
        <taxon>Bacteroidota</taxon>
        <taxon>Bacteroidia</taxon>
        <taxon>Bacteroidales</taxon>
        <taxon>Paludibacteraceae</taxon>
        <taxon>Paludibacter</taxon>
    </lineage>
</organism>
<name>A0A161LGD1_9BACT</name>
<reference evidence="4" key="1">
    <citation type="submission" date="2016-04" db="EMBL/GenBank/DDBJ databases">
        <title>Draft genome sequence of Paludibacter jiangxiensis strain NM7.</title>
        <authorList>
            <person name="Qiu Y."/>
            <person name="Matsuura N."/>
            <person name="Ohashi A."/>
            <person name="Tourlousse M.D."/>
            <person name="Sekiguchi Y."/>
        </authorList>
    </citation>
    <scope>NUCLEOTIDE SEQUENCE [LARGE SCALE GENOMIC DNA]</scope>
    <source>
        <strain evidence="4">NM7</strain>
    </source>
</reference>
<accession>A0A161LGD1</accession>
<sequence>MAILFYFFINIFHWKLFILEIIILSLHQNRSKMNDTQRSNCICTLRNIYKAIGECEQQLIQEFGLNLNEAMTLCTLNKQSLCASEIAEAAGMQCSQTSKVIKSLEDKGLLERQLGKSDKRNMFFVLTETGDKVQKQITGYQLCVPEILKLLI</sequence>
<protein>
    <submittedName>
        <fullName evidence="3">MarR family protein</fullName>
    </submittedName>
</protein>
<dbReference type="InterPro" id="IPR000835">
    <property type="entry name" value="HTH_MarR-typ"/>
</dbReference>
<proteinExistence type="predicted"/>
<dbReference type="GO" id="GO:0003700">
    <property type="term" value="F:DNA-binding transcription factor activity"/>
    <property type="evidence" value="ECO:0007669"/>
    <property type="project" value="InterPro"/>
</dbReference>
<feature type="transmembrane region" description="Helical" evidence="1">
    <location>
        <begin position="6"/>
        <end position="26"/>
    </location>
</feature>
<keyword evidence="1" id="KW-1133">Transmembrane helix</keyword>
<evidence type="ECO:0000313" key="3">
    <source>
        <dbReference type="EMBL" id="GAT63937.1"/>
    </source>
</evidence>
<dbReference type="GO" id="GO:0006950">
    <property type="term" value="P:response to stress"/>
    <property type="evidence" value="ECO:0007669"/>
    <property type="project" value="TreeGrafter"/>
</dbReference>
<reference evidence="4" key="2">
    <citation type="journal article" date="2017" name="Genome Announc.">
        <title>Draft genome sequence of Paludibacter jiangxiensis NM7(T), a propionate-producing fermentative bacterium.</title>
        <authorList>
            <person name="Qiu Y.-L."/>
            <person name="Tourlousse D.M."/>
            <person name="Matsuura N."/>
            <person name="Ohashi A."/>
            <person name="Sekiguchi Y."/>
        </authorList>
    </citation>
    <scope>NUCLEOTIDE SEQUENCE [LARGE SCALE GENOMIC DNA]</scope>
    <source>
        <strain evidence="4">NM7</strain>
    </source>
</reference>
<dbReference type="EMBL" id="BDCR01000004">
    <property type="protein sequence ID" value="GAT63937.1"/>
    <property type="molecule type" value="Genomic_DNA"/>
</dbReference>
<dbReference type="Gene3D" id="1.10.10.10">
    <property type="entry name" value="Winged helix-like DNA-binding domain superfamily/Winged helix DNA-binding domain"/>
    <property type="match status" value="1"/>
</dbReference>
<dbReference type="InterPro" id="IPR011991">
    <property type="entry name" value="ArsR-like_HTH"/>
</dbReference>
<comment type="caution">
    <text evidence="3">The sequence shown here is derived from an EMBL/GenBank/DDBJ whole genome shotgun (WGS) entry which is preliminary data.</text>
</comment>
<dbReference type="InterPro" id="IPR036388">
    <property type="entry name" value="WH-like_DNA-bd_sf"/>
</dbReference>
<evidence type="ECO:0000256" key="1">
    <source>
        <dbReference type="SAM" id="Phobius"/>
    </source>
</evidence>
<evidence type="ECO:0000313" key="4">
    <source>
        <dbReference type="Proteomes" id="UP000076586"/>
    </source>
</evidence>
<keyword evidence="4" id="KW-1185">Reference proteome</keyword>
<dbReference type="CDD" id="cd00090">
    <property type="entry name" value="HTH_ARSR"/>
    <property type="match status" value="1"/>
</dbReference>
<dbReference type="PROSITE" id="PS50995">
    <property type="entry name" value="HTH_MARR_2"/>
    <property type="match status" value="1"/>
</dbReference>
<dbReference type="InterPro" id="IPR039422">
    <property type="entry name" value="MarR/SlyA-like"/>
</dbReference>
<gene>
    <name evidence="3" type="ORF">PJIAN_4480</name>
</gene>
<dbReference type="PRINTS" id="PR00598">
    <property type="entry name" value="HTHMARR"/>
</dbReference>
<dbReference type="PANTHER" id="PTHR33164:SF43">
    <property type="entry name" value="HTH-TYPE TRANSCRIPTIONAL REPRESSOR YETL"/>
    <property type="match status" value="1"/>
</dbReference>
<dbReference type="Proteomes" id="UP000076586">
    <property type="component" value="Unassembled WGS sequence"/>
</dbReference>
<evidence type="ECO:0000259" key="2">
    <source>
        <dbReference type="PROSITE" id="PS50995"/>
    </source>
</evidence>
<keyword evidence="1" id="KW-0812">Transmembrane</keyword>
<dbReference type="Pfam" id="PF01047">
    <property type="entry name" value="MarR"/>
    <property type="match status" value="1"/>
</dbReference>
<dbReference type="InterPro" id="IPR036390">
    <property type="entry name" value="WH_DNA-bd_sf"/>
</dbReference>
<keyword evidence="1" id="KW-0472">Membrane</keyword>
<dbReference type="PANTHER" id="PTHR33164">
    <property type="entry name" value="TRANSCRIPTIONAL REGULATOR, MARR FAMILY"/>
    <property type="match status" value="1"/>
</dbReference>
<dbReference type="SUPFAM" id="SSF46785">
    <property type="entry name" value="Winged helix' DNA-binding domain"/>
    <property type="match status" value="1"/>
</dbReference>
<dbReference type="SMART" id="SM00347">
    <property type="entry name" value="HTH_MARR"/>
    <property type="match status" value="1"/>
</dbReference>
<dbReference type="AlphaFoldDB" id="A0A161LGD1"/>